<dbReference type="CDD" id="cd21451">
    <property type="entry name" value="DLC-like_TCTEX1D"/>
    <property type="match status" value="1"/>
</dbReference>
<dbReference type="AlphaFoldDB" id="A0A3M7RDZ4"/>
<accession>A0A3M7RDZ4</accession>
<keyword evidence="3" id="KW-1185">Reference proteome</keyword>
<dbReference type="InterPro" id="IPR005334">
    <property type="entry name" value="Tctex-1-like"/>
</dbReference>
<dbReference type="Gene3D" id="3.30.1140.40">
    <property type="entry name" value="Tctex-1"/>
    <property type="match status" value="1"/>
</dbReference>
<dbReference type="GO" id="GO:0045505">
    <property type="term" value="F:dynein intermediate chain binding"/>
    <property type="evidence" value="ECO:0007669"/>
    <property type="project" value="TreeGrafter"/>
</dbReference>
<proteinExistence type="inferred from homology"/>
<dbReference type="EMBL" id="REGN01003626">
    <property type="protein sequence ID" value="RNA21691.1"/>
    <property type="molecule type" value="Genomic_DNA"/>
</dbReference>
<evidence type="ECO:0000313" key="2">
    <source>
        <dbReference type="EMBL" id="RNA21691.1"/>
    </source>
</evidence>
<dbReference type="Proteomes" id="UP000276133">
    <property type="component" value="Unassembled WGS sequence"/>
</dbReference>
<dbReference type="PANTHER" id="PTHR21255:SF7">
    <property type="entry name" value="DYNEIN LIGHT CHAIN TCTEX-TYPE PROTEIN 2B"/>
    <property type="match status" value="1"/>
</dbReference>
<dbReference type="GO" id="GO:0005868">
    <property type="term" value="C:cytoplasmic dynein complex"/>
    <property type="evidence" value="ECO:0007669"/>
    <property type="project" value="TreeGrafter"/>
</dbReference>
<dbReference type="GO" id="GO:0005737">
    <property type="term" value="C:cytoplasm"/>
    <property type="evidence" value="ECO:0007669"/>
    <property type="project" value="TreeGrafter"/>
</dbReference>
<sequence length="210" mass="24948">MNRMLDERKSVFSFKPSKSDQQAASLSEASTSKNTTSISNDRYLRHYLNVTSKWRRKTDYKFLNEKRTYYSFDGFSKGKNFADTRPERYEPTYRSDPVKKVNKQLIENKIQESLREFVAKNFRESQPVNDDSINRIYAEFLSTKIKTDIKDMVDKRHRIVVLTNIVQDKQQSFRLASNCLWDSERDMSFTVTQRTNQQVVTVLVYIIYKE</sequence>
<dbReference type="Pfam" id="PF03645">
    <property type="entry name" value="Tctex-1"/>
    <property type="match status" value="1"/>
</dbReference>
<dbReference type="PANTHER" id="PTHR21255">
    <property type="entry name" value="T-COMPLEX-ASSOCIATED-TESTIS-EXPRESSED 1/ DYNEIN LIGHT CHAIN"/>
    <property type="match status" value="1"/>
</dbReference>
<dbReference type="InterPro" id="IPR038586">
    <property type="entry name" value="Tctex-1-like_sf"/>
</dbReference>
<gene>
    <name evidence="2" type="ORF">BpHYR1_010396</name>
</gene>
<reference evidence="2 3" key="1">
    <citation type="journal article" date="2018" name="Sci. Rep.">
        <title>Genomic signatures of local adaptation to the degree of environmental predictability in rotifers.</title>
        <authorList>
            <person name="Franch-Gras L."/>
            <person name="Hahn C."/>
            <person name="Garcia-Roger E.M."/>
            <person name="Carmona M.J."/>
            <person name="Serra M."/>
            <person name="Gomez A."/>
        </authorList>
    </citation>
    <scope>NUCLEOTIDE SEQUENCE [LARGE SCALE GENOMIC DNA]</scope>
    <source>
        <strain evidence="2">HYR1</strain>
    </source>
</reference>
<name>A0A3M7RDZ4_BRAPC</name>
<dbReference type="GO" id="GO:0007018">
    <property type="term" value="P:microtubule-based movement"/>
    <property type="evidence" value="ECO:0007669"/>
    <property type="project" value="TreeGrafter"/>
</dbReference>
<organism evidence="2 3">
    <name type="scientific">Brachionus plicatilis</name>
    <name type="common">Marine rotifer</name>
    <name type="synonym">Brachionus muelleri</name>
    <dbReference type="NCBI Taxonomy" id="10195"/>
    <lineage>
        <taxon>Eukaryota</taxon>
        <taxon>Metazoa</taxon>
        <taxon>Spiralia</taxon>
        <taxon>Gnathifera</taxon>
        <taxon>Rotifera</taxon>
        <taxon>Eurotatoria</taxon>
        <taxon>Monogononta</taxon>
        <taxon>Pseudotrocha</taxon>
        <taxon>Ploima</taxon>
        <taxon>Brachionidae</taxon>
        <taxon>Brachionus</taxon>
    </lineage>
</organism>
<evidence type="ECO:0000256" key="1">
    <source>
        <dbReference type="ARBA" id="ARBA00005361"/>
    </source>
</evidence>
<dbReference type="OrthoDB" id="10248487at2759"/>
<comment type="caution">
    <text evidence="2">The sequence shown here is derived from an EMBL/GenBank/DDBJ whole genome shotgun (WGS) entry which is preliminary data.</text>
</comment>
<protein>
    <submittedName>
        <fullName evidence="2">Tctex1 domain-containing 1-B-like</fullName>
    </submittedName>
</protein>
<evidence type="ECO:0000313" key="3">
    <source>
        <dbReference type="Proteomes" id="UP000276133"/>
    </source>
</evidence>
<comment type="similarity">
    <text evidence="1">Belongs to the dynein light chain Tctex-type family.</text>
</comment>